<dbReference type="Gene3D" id="2.60.40.10">
    <property type="entry name" value="Immunoglobulins"/>
    <property type="match status" value="1"/>
</dbReference>
<reference evidence="1 2" key="1">
    <citation type="submission" date="2014-10" db="EMBL/GenBank/DDBJ databases">
        <title>Draft genome of the hookworm Ancylostoma caninum.</title>
        <authorList>
            <person name="Mitreva M."/>
        </authorList>
    </citation>
    <scope>NUCLEOTIDE SEQUENCE [LARGE SCALE GENOMIC DNA]</scope>
    <source>
        <strain evidence="1 2">Baltimore</strain>
    </source>
</reference>
<protein>
    <recommendedName>
        <fullName evidence="3">Ig-like domain-containing protein</fullName>
    </recommendedName>
</protein>
<dbReference type="PANTHER" id="PTHR23279:SF36">
    <property type="entry name" value="DEFECTIVE PROBOSCIS EXTENSION RESPONSE 9, ISOFORM A"/>
    <property type="match status" value="1"/>
</dbReference>
<organism evidence="1 2">
    <name type="scientific">Ancylostoma caninum</name>
    <name type="common">Dog hookworm</name>
    <dbReference type="NCBI Taxonomy" id="29170"/>
    <lineage>
        <taxon>Eukaryota</taxon>
        <taxon>Metazoa</taxon>
        <taxon>Ecdysozoa</taxon>
        <taxon>Nematoda</taxon>
        <taxon>Chromadorea</taxon>
        <taxon>Rhabditida</taxon>
        <taxon>Rhabditina</taxon>
        <taxon>Rhabditomorpha</taxon>
        <taxon>Strongyloidea</taxon>
        <taxon>Ancylostomatidae</taxon>
        <taxon>Ancylostomatinae</taxon>
        <taxon>Ancylostoma</taxon>
    </lineage>
</organism>
<dbReference type="SUPFAM" id="SSF48726">
    <property type="entry name" value="Immunoglobulin"/>
    <property type="match status" value="1"/>
</dbReference>
<dbReference type="STRING" id="29170.A0A368H4J3"/>
<sequence>MNNIIEQSQIGLFNNDVSERQRNSLLIDGLCASDEVLSCLRQERSKHENPVQNVVTVTAQEPAYLHCRIPEGSNHMVAWTRSSDQALLTAGQHSFTSDPRFQVSRKSDTDWILILRYVCFLRLVLCANLLKWTGKELLKTSWTQRCACK</sequence>
<dbReference type="InterPro" id="IPR037448">
    <property type="entry name" value="Zig-8"/>
</dbReference>
<evidence type="ECO:0000313" key="1">
    <source>
        <dbReference type="EMBL" id="RCN51494.1"/>
    </source>
</evidence>
<accession>A0A368H4J3</accession>
<proteinExistence type="predicted"/>
<dbReference type="GO" id="GO:0032589">
    <property type="term" value="C:neuron projection membrane"/>
    <property type="evidence" value="ECO:0007669"/>
    <property type="project" value="TreeGrafter"/>
</dbReference>
<dbReference type="InterPro" id="IPR036179">
    <property type="entry name" value="Ig-like_dom_sf"/>
</dbReference>
<comment type="caution">
    <text evidence="1">The sequence shown here is derived from an EMBL/GenBank/DDBJ whole genome shotgun (WGS) entry which is preliminary data.</text>
</comment>
<dbReference type="InterPro" id="IPR013783">
    <property type="entry name" value="Ig-like_fold"/>
</dbReference>
<dbReference type="GO" id="GO:0050808">
    <property type="term" value="P:synapse organization"/>
    <property type="evidence" value="ECO:0007669"/>
    <property type="project" value="TreeGrafter"/>
</dbReference>
<name>A0A368H4J3_ANCCA</name>
<dbReference type="EMBL" id="JOJR01000013">
    <property type="protein sequence ID" value="RCN51494.1"/>
    <property type="molecule type" value="Genomic_DNA"/>
</dbReference>
<dbReference type="PANTHER" id="PTHR23279">
    <property type="entry name" value="DEFECTIVE PROBOSCIS EXTENSION RESPONSE DPR -RELATED"/>
    <property type="match status" value="1"/>
</dbReference>
<gene>
    <name evidence="1" type="ORF">ANCCAN_02445</name>
</gene>
<dbReference type="Proteomes" id="UP000252519">
    <property type="component" value="Unassembled WGS sequence"/>
</dbReference>
<dbReference type="AlphaFoldDB" id="A0A368H4J3"/>
<evidence type="ECO:0008006" key="3">
    <source>
        <dbReference type="Google" id="ProtNLM"/>
    </source>
</evidence>
<keyword evidence="2" id="KW-1185">Reference proteome</keyword>
<dbReference type="OrthoDB" id="6346662at2759"/>
<evidence type="ECO:0000313" key="2">
    <source>
        <dbReference type="Proteomes" id="UP000252519"/>
    </source>
</evidence>